<comment type="subunit">
    <text evidence="7">Part of the 30S ribosomal subunit. Contacts protein S5. The interaction surface between S4 and S5 is involved in control of translational fidelity.</text>
</comment>
<dbReference type="HAMAP" id="MF_01306_B">
    <property type="entry name" value="Ribosomal_uS4_B"/>
    <property type="match status" value="1"/>
</dbReference>
<dbReference type="Gene3D" id="1.10.1050.10">
    <property type="entry name" value="Ribosomal Protein S4 Delta 41, Chain A, domain 1"/>
    <property type="match status" value="1"/>
</dbReference>
<feature type="region of interest" description="Disordered" evidence="9">
    <location>
        <begin position="95"/>
        <end position="115"/>
    </location>
</feature>
<protein>
    <recommendedName>
        <fullName evidence="6 7">Small ribosomal subunit protein uS4</fullName>
    </recommendedName>
</protein>
<gene>
    <name evidence="7 12" type="primary">rpsD</name>
    <name evidence="12" type="ORF">HMPREF0183_1775</name>
</gene>
<evidence type="ECO:0000259" key="11">
    <source>
        <dbReference type="SMART" id="SM01390"/>
    </source>
</evidence>
<dbReference type="InterPro" id="IPR001912">
    <property type="entry name" value="Ribosomal_uS4_N"/>
</dbReference>
<comment type="function">
    <text evidence="7">One of the primary rRNA binding proteins, it binds directly to 16S rRNA where it nucleates assembly of the body of the 30S subunit.</text>
</comment>
<dbReference type="AlphaFoldDB" id="D4YPB5"/>
<dbReference type="eggNOG" id="COG0522">
    <property type="taxonomic scope" value="Bacteria"/>
</dbReference>
<evidence type="ECO:0000259" key="10">
    <source>
        <dbReference type="SMART" id="SM00363"/>
    </source>
</evidence>
<evidence type="ECO:0000256" key="9">
    <source>
        <dbReference type="SAM" id="MobiDB-lite"/>
    </source>
</evidence>
<dbReference type="PROSITE" id="PS00632">
    <property type="entry name" value="RIBOSOMAL_S4"/>
    <property type="match status" value="1"/>
</dbReference>
<comment type="similarity">
    <text evidence="1 7 8">Belongs to the universal ribosomal protein uS4 family.</text>
</comment>
<reference evidence="12 13" key="1">
    <citation type="submission" date="2010-04" db="EMBL/GenBank/DDBJ databases">
        <authorList>
            <person name="Qin X."/>
            <person name="Bachman B."/>
            <person name="Battles P."/>
            <person name="Bell A."/>
            <person name="Bess C."/>
            <person name="Bickham C."/>
            <person name="Chaboub L."/>
            <person name="Chen D."/>
            <person name="Coyle M."/>
            <person name="Deiros D.R."/>
            <person name="Dinh H."/>
            <person name="Forbes L."/>
            <person name="Fowler G."/>
            <person name="Francisco L."/>
            <person name="Fu Q."/>
            <person name="Gubbala S."/>
            <person name="Hale W."/>
            <person name="Han Y."/>
            <person name="Hemphill L."/>
            <person name="Highlander S.K."/>
            <person name="Hirani K."/>
            <person name="Hogues M."/>
            <person name="Jackson L."/>
            <person name="Jakkamsetti A."/>
            <person name="Javaid M."/>
            <person name="Jiang H."/>
            <person name="Korchina V."/>
            <person name="Kovar C."/>
            <person name="Lara F."/>
            <person name="Lee S."/>
            <person name="Mata R."/>
            <person name="Mathew T."/>
            <person name="Moen C."/>
            <person name="Morales K."/>
            <person name="Munidasa M."/>
            <person name="Nazareth L."/>
            <person name="Ngo R."/>
            <person name="Nguyen L."/>
            <person name="Okwuonu G."/>
            <person name="Ongeri F."/>
            <person name="Patil S."/>
            <person name="Petrosino J."/>
            <person name="Pham C."/>
            <person name="Pham P."/>
            <person name="Pu L.-L."/>
            <person name="Puazo M."/>
            <person name="Raj R."/>
            <person name="Reid J."/>
            <person name="Rouhana J."/>
            <person name="Saada N."/>
            <person name="Shang Y."/>
            <person name="Simmons D."/>
            <person name="Thornton R."/>
            <person name="Warren J."/>
            <person name="Weissenberger G."/>
            <person name="Zhang J."/>
            <person name="Zhang L."/>
            <person name="Zhou C."/>
            <person name="Zhu D."/>
            <person name="Muzny D."/>
            <person name="Worley K."/>
            <person name="Gibbs R."/>
        </authorList>
    </citation>
    <scope>NUCLEOTIDE SEQUENCE [LARGE SCALE GENOMIC DNA]</scope>
    <source>
        <strain evidence="12 13">ATCC 49030</strain>
    </source>
</reference>
<evidence type="ECO:0000256" key="4">
    <source>
        <dbReference type="ARBA" id="ARBA00022980"/>
    </source>
</evidence>
<dbReference type="SMART" id="SM01390">
    <property type="entry name" value="Ribosomal_S4"/>
    <property type="match status" value="1"/>
</dbReference>
<dbReference type="GO" id="GO:0019843">
    <property type="term" value="F:rRNA binding"/>
    <property type="evidence" value="ECO:0007669"/>
    <property type="project" value="UniProtKB-UniRule"/>
</dbReference>
<dbReference type="InterPro" id="IPR022801">
    <property type="entry name" value="Ribosomal_uS4"/>
</dbReference>
<keyword evidence="4 7" id="KW-0689">Ribosomal protein</keyword>
<comment type="caution">
    <text evidence="12">The sequence shown here is derived from an EMBL/GenBank/DDBJ whole genome shotgun (WGS) entry which is preliminary data.</text>
</comment>
<dbReference type="GO" id="GO:0003735">
    <property type="term" value="F:structural constituent of ribosome"/>
    <property type="evidence" value="ECO:0007669"/>
    <property type="project" value="InterPro"/>
</dbReference>
<evidence type="ECO:0000256" key="8">
    <source>
        <dbReference type="RuleBase" id="RU003699"/>
    </source>
</evidence>
<dbReference type="GO" id="GO:0015935">
    <property type="term" value="C:small ribosomal subunit"/>
    <property type="evidence" value="ECO:0007669"/>
    <property type="project" value="InterPro"/>
</dbReference>
<dbReference type="Pfam" id="PF00163">
    <property type="entry name" value="Ribosomal_S4"/>
    <property type="match status" value="1"/>
</dbReference>
<feature type="domain" description="RNA-binding S4" evidence="10">
    <location>
        <begin position="162"/>
        <end position="226"/>
    </location>
</feature>
<dbReference type="SMART" id="SM00363">
    <property type="entry name" value="S4"/>
    <property type="match status" value="1"/>
</dbReference>
<sequence length="275" mass="31450">MYELAVGVATVVKFSAVVPVFGRPSCAWTRMRRLLSHRGKQLLHHDPSSAVQTATSRCDAIPNRKVNMSSAMRSRRQVRLSRALGLPLTPKAEKYFERRPYPPGEHGRARRRNDSDYSIRLKEKQRLRAQYGIREAQMLKTYKEARKESGLTGEALVELLEMRLDALVLRAGFARTISQARQFVVHRHICVDGQRVDRPSYRVKEGQMIHVHERSQPMDPFQVAAAGAHRDVLPTVPGYLNVNLEALQATLLRRPKREEIPVTCDVQLVVEHYSR</sequence>
<dbReference type="NCBIfam" id="TIGR01017">
    <property type="entry name" value="rpsD_bact"/>
    <property type="match status" value="1"/>
</dbReference>
<dbReference type="GO" id="GO:0006412">
    <property type="term" value="P:translation"/>
    <property type="evidence" value="ECO:0007669"/>
    <property type="project" value="UniProtKB-UniRule"/>
</dbReference>
<dbReference type="PANTHER" id="PTHR11831">
    <property type="entry name" value="30S 40S RIBOSOMAL PROTEIN"/>
    <property type="match status" value="1"/>
</dbReference>
<dbReference type="PROSITE" id="PS50889">
    <property type="entry name" value="S4"/>
    <property type="match status" value="1"/>
</dbReference>
<evidence type="ECO:0000256" key="1">
    <source>
        <dbReference type="ARBA" id="ARBA00007465"/>
    </source>
</evidence>
<dbReference type="FunFam" id="3.10.290.10:FF:000001">
    <property type="entry name" value="30S ribosomal protein S4"/>
    <property type="match status" value="1"/>
</dbReference>
<dbReference type="Pfam" id="PF01479">
    <property type="entry name" value="S4"/>
    <property type="match status" value="1"/>
</dbReference>
<evidence type="ECO:0000256" key="6">
    <source>
        <dbReference type="ARBA" id="ARBA00035254"/>
    </source>
</evidence>
<evidence type="ECO:0000256" key="5">
    <source>
        <dbReference type="ARBA" id="ARBA00023274"/>
    </source>
</evidence>
<dbReference type="NCBIfam" id="NF003717">
    <property type="entry name" value="PRK05327.1"/>
    <property type="match status" value="1"/>
</dbReference>
<dbReference type="EMBL" id="ADNU01000048">
    <property type="protein sequence ID" value="EFG46927.1"/>
    <property type="molecule type" value="Genomic_DNA"/>
</dbReference>
<evidence type="ECO:0000256" key="7">
    <source>
        <dbReference type="HAMAP-Rule" id="MF_01306"/>
    </source>
</evidence>
<dbReference type="Gene3D" id="3.10.290.10">
    <property type="entry name" value="RNA-binding S4 domain"/>
    <property type="match status" value="1"/>
</dbReference>
<dbReference type="CDD" id="cd00165">
    <property type="entry name" value="S4"/>
    <property type="match status" value="1"/>
</dbReference>
<organism evidence="12 13">
    <name type="scientific">Brevibacterium mcbrellneri ATCC 49030</name>
    <dbReference type="NCBI Taxonomy" id="585530"/>
    <lineage>
        <taxon>Bacteria</taxon>
        <taxon>Bacillati</taxon>
        <taxon>Actinomycetota</taxon>
        <taxon>Actinomycetes</taxon>
        <taxon>Micrococcales</taxon>
        <taxon>Brevibacteriaceae</taxon>
        <taxon>Brevibacterium</taxon>
    </lineage>
</organism>
<dbReference type="InterPro" id="IPR002942">
    <property type="entry name" value="S4_RNA-bd"/>
</dbReference>
<keyword evidence="2 7" id="KW-0699">rRNA-binding</keyword>
<evidence type="ECO:0000313" key="13">
    <source>
        <dbReference type="Proteomes" id="UP000005714"/>
    </source>
</evidence>
<proteinExistence type="inferred from homology"/>
<dbReference type="Proteomes" id="UP000005714">
    <property type="component" value="Unassembled WGS sequence"/>
</dbReference>
<evidence type="ECO:0000256" key="3">
    <source>
        <dbReference type="ARBA" id="ARBA00022884"/>
    </source>
</evidence>
<dbReference type="InterPro" id="IPR005709">
    <property type="entry name" value="Ribosomal_uS4_bac-type"/>
</dbReference>
<dbReference type="PANTHER" id="PTHR11831:SF4">
    <property type="entry name" value="SMALL RIBOSOMAL SUBUNIT PROTEIN US4M"/>
    <property type="match status" value="1"/>
</dbReference>
<evidence type="ECO:0000256" key="2">
    <source>
        <dbReference type="ARBA" id="ARBA00022730"/>
    </source>
</evidence>
<name>D4YPB5_9MICO</name>
<dbReference type="InterPro" id="IPR036986">
    <property type="entry name" value="S4_RNA-bd_sf"/>
</dbReference>
<keyword evidence="5 7" id="KW-0687">Ribonucleoprotein</keyword>
<keyword evidence="13" id="KW-1185">Reference proteome</keyword>
<keyword evidence="3 7" id="KW-0694">RNA-binding</keyword>
<dbReference type="STRING" id="585530.HMPREF0183_1775"/>
<accession>D4YPB5</accession>
<dbReference type="SUPFAM" id="SSF55174">
    <property type="entry name" value="Alpha-L RNA-binding motif"/>
    <property type="match status" value="1"/>
</dbReference>
<dbReference type="GO" id="GO:0042274">
    <property type="term" value="P:ribosomal small subunit biogenesis"/>
    <property type="evidence" value="ECO:0007669"/>
    <property type="project" value="TreeGrafter"/>
</dbReference>
<evidence type="ECO:0000313" key="12">
    <source>
        <dbReference type="EMBL" id="EFG46927.1"/>
    </source>
</evidence>
<dbReference type="InterPro" id="IPR018079">
    <property type="entry name" value="Ribosomal_uS4_CS"/>
</dbReference>
<comment type="function">
    <text evidence="7">With S5 and S12 plays an important role in translational accuracy.</text>
</comment>
<feature type="domain" description="Small ribosomal subunit protein uS4 N-terminal" evidence="11">
    <location>
        <begin position="75"/>
        <end position="161"/>
    </location>
</feature>